<keyword evidence="3" id="KW-1185">Reference proteome</keyword>
<accession>A0ABU9E8F6</accession>
<comment type="caution">
    <text evidence="2">The sequence shown here is derived from an EMBL/GenBank/DDBJ whole genome shotgun (WGS) entry which is preliminary data.</text>
</comment>
<evidence type="ECO:0000313" key="3">
    <source>
        <dbReference type="Proteomes" id="UP001484239"/>
    </source>
</evidence>
<dbReference type="EMBL" id="JBBHLI010000003">
    <property type="protein sequence ID" value="MEK9500796.1"/>
    <property type="molecule type" value="Genomic_DNA"/>
</dbReference>
<dbReference type="RefSeq" id="WP_405279642.1">
    <property type="nucleotide sequence ID" value="NZ_JBBHLI010000003.1"/>
</dbReference>
<dbReference type="InterPro" id="IPR034660">
    <property type="entry name" value="DinB/YfiT-like"/>
</dbReference>
<reference evidence="2 3" key="1">
    <citation type="submission" date="2024-02" db="EMBL/GenBank/DDBJ databases">
        <title>A novel Gemmatimonadota bacterium.</title>
        <authorList>
            <person name="Du Z.-J."/>
            <person name="Ye Y.-Q."/>
        </authorList>
    </citation>
    <scope>NUCLEOTIDE SEQUENCE [LARGE SCALE GENOMIC DNA]</scope>
    <source>
        <strain evidence="2 3">DH-20</strain>
    </source>
</reference>
<dbReference type="Pfam" id="PF12867">
    <property type="entry name" value="DinB_2"/>
    <property type="match status" value="1"/>
</dbReference>
<protein>
    <submittedName>
        <fullName evidence="2">DinB family protein</fullName>
    </submittedName>
</protein>
<dbReference type="SUPFAM" id="SSF109854">
    <property type="entry name" value="DinB/YfiT-like putative metalloenzymes"/>
    <property type="match status" value="1"/>
</dbReference>
<organism evidence="2 3">
    <name type="scientific">Gaopeijia maritima</name>
    <dbReference type="NCBI Taxonomy" id="3119007"/>
    <lineage>
        <taxon>Bacteria</taxon>
        <taxon>Pseudomonadati</taxon>
        <taxon>Gemmatimonadota</taxon>
        <taxon>Longimicrobiia</taxon>
        <taxon>Gaopeijiales</taxon>
        <taxon>Gaopeijiaceae</taxon>
        <taxon>Gaopeijia</taxon>
    </lineage>
</organism>
<evidence type="ECO:0000313" key="2">
    <source>
        <dbReference type="EMBL" id="MEK9500796.1"/>
    </source>
</evidence>
<proteinExistence type="predicted"/>
<gene>
    <name evidence="2" type="ORF">WI372_07395</name>
</gene>
<sequence length="171" mass="18535">MDKNALNGMWDFMRQKYGMYLRVLDAIPADRFHDQPIADMRTPAQLVVHTSGNIVRAIAEGVASGTIEAPEASEDDAAAALASKEDVIAYARDAWARADAAIAGVGNEQLSGPVENQWGIPLNGTFAMAVLGDEFLHHRGQLYAYARACGAEPPFMWSFEDNPEGFEPGAH</sequence>
<dbReference type="InterPro" id="IPR024775">
    <property type="entry name" value="DinB-like"/>
</dbReference>
<name>A0ABU9E8F6_9BACT</name>
<evidence type="ECO:0000259" key="1">
    <source>
        <dbReference type="Pfam" id="PF12867"/>
    </source>
</evidence>
<dbReference type="Proteomes" id="UP001484239">
    <property type="component" value="Unassembled WGS sequence"/>
</dbReference>
<dbReference type="Gene3D" id="1.20.120.450">
    <property type="entry name" value="dinb family like domain"/>
    <property type="match status" value="1"/>
</dbReference>
<feature type="domain" description="DinB-like" evidence="1">
    <location>
        <begin position="17"/>
        <end position="142"/>
    </location>
</feature>